<dbReference type="PROSITE" id="PS52015">
    <property type="entry name" value="TONB_CTD"/>
    <property type="match status" value="1"/>
</dbReference>
<dbReference type="EMBL" id="QCXX01000004">
    <property type="protein sequence ID" value="PUV23657.1"/>
    <property type="molecule type" value="Genomic_DNA"/>
</dbReference>
<reference evidence="3 4" key="1">
    <citation type="submission" date="2018-04" db="EMBL/GenBank/DDBJ databases">
        <title>Sphingobacterium sp. M46 Genome.</title>
        <authorList>
            <person name="Cheng J."/>
            <person name="Li Y."/>
        </authorList>
    </citation>
    <scope>NUCLEOTIDE SEQUENCE [LARGE SCALE GENOMIC DNA]</scope>
    <source>
        <strain evidence="3 4">M46</strain>
    </source>
</reference>
<dbReference type="Gene3D" id="3.30.1150.10">
    <property type="match status" value="1"/>
</dbReference>
<evidence type="ECO:0000259" key="2">
    <source>
        <dbReference type="PROSITE" id="PS52015"/>
    </source>
</evidence>
<evidence type="ECO:0000256" key="1">
    <source>
        <dbReference type="SAM" id="SignalP"/>
    </source>
</evidence>
<dbReference type="AlphaFoldDB" id="A0A363NSE7"/>
<sequence>MIMKYYLHFTAKFVCFLLLNFYCSSLSAQVTFTSYHKKDGTEIKQRDSAYFLRMIHVETKNKDKAYRIEEFYLHNDSVKLNGISKNALPPYKFEGRKYEFHENGILKSLENFNDGNLIDSAFYLYPNNKLEMITFYPSNLDKKGKLQIGKPIYVVYYDSLHNKTLENGNGFIRLNYGWSNEEGEMKNNLREGEWKGYMGKDRFIETYTDGKLVSGTKTKANGEVIQYDSTNFMSYPDYPGGISRLMGFIASHYNYTREAISNNVHGIVAIEFTIDKEGNPKDMVVKKDLGFGTGEEGIRVLKKAGKWKPGIQRGEKVNVKYTIPIRLNLSR</sequence>
<name>A0A363NSE7_9SPHI</name>
<comment type="caution">
    <text evidence="3">The sequence shown here is derived from an EMBL/GenBank/DDBJ whole genome shotgun (WGS) entry which is preliminary data.</text>
</comment>
<dbReference type="InterPro" id="IPR051045">
    <property type="entry name" value="TonB-dependent_transducer"/>
</dbReference>
<gene>
    <name evidence="3" type="ORF">DCO56_17375</name>
</gene>
<dbReference type="PANTHER" id="PTHR33446">
    <property type="entry name" value="PROTEIN TONB-RELATED"/>
    <property type="match status" value="1"/>
</dbReference>
<dbReference type="Proteomes" id="UP000250831">
    <property type="component" value="Unassembled WGS sequence"/>
</dbReference>
<dbReference type="GO" id="GO:0055085">
    <property type="term" value="P:transmembrane transport"/>
    <property type="evidence" value="ECO:0007669"/>
    <property type="project" value="InterPro"/>
</dbReference>
<protein>
    <recommendedName>
        <fullName evidence="2">TonB C-terminal domain-containing protein</fullName>
    </recommendedName>
</protein>
<keyword evidence="1" id="KW-0732">Signal</keyword>
<proteinExistence type="predicted"/>
<accession>A0A363NSE7</accession>
<evidence type="ECO:0000313" key="3">
    <source>
        <dbReference type="EMBL" id="PUV23657.1"/>
    </source>
</evidence>
<dbReference type="GO" id="GO:0098797">
    <property type="term" value="C:plasma membrane protein complex"/>
    <property type="evidence" value="ECO:0007669"/>
    <property type="project" value="TreeGrafter"/>
</dbReference>
<organism evidence="3 4">
    <name type="scientific">Sphingobacterium athyrii</name>
    <dbReference type="NCBI Taxonomy" id="2152717"/>
    <lineage>
        <taxon>Bacteria</taxon>
        <taxon>Pseudomonadati</taxon>
        <taxon>Bacteroidota</taxon>
        <taxon>Sphingobacteriia</taxon>
        <taxon>Sphingobacteriales</taxon>
        <taxon>Sphingobacteriaceae</taxon>
        <taxon>Sphingobacterium</taxon>
    </lineage>
</organism>
<dbReference type="SUPFAM" id="SSF74653">
    <property type="entry name" value="TolA/TonB C-terminal domain"/>
    <property type="match status" value="1"/>
</dbReference>
<dbReference type="OrthoDB" id="649093at2"/>
<dbReference type="InterPro" id="IPR037682">
    <property type="entry name" value="TonB_C"/>
</dbReference>
<keyword evidence="4" id="KW-1185">Reference proteome</keyword>
<feature type="chain" id="PRO_5016949674" description="TonB C-terminal domain-containing protein" evidence="1">
    <location>
        <begin position="29"/>
        <end position="331"/>
    </location>
</feature>
<feature type="domain" description="TonB C-terminal" evidence="2">
    <location>
        <begin position="240"/>
        <end position="331"/>
    </location>
</feature>
<dbReference type="GO" id="GO:0031992">
    <property type="term" value="F:energy transducer activity"/>
    <property type="evidence" value="ECO:0007669"/>
    <property type="project" value="TreeGrafter"/>
</dbReference>
<feature type="signal peptide" evidence="1">
    <location>
        <begin position="1"/>
        <end position="28"/>
    </location>
</feature>
<dbReference type="Pfam" id="PF03544">
    <property type="entry name" value="TonB_C"/>
    <property type="match status" value="1"/>
</dbReference>
<evidence type="ECO:0000313" key="4">
    <source>
        <dbReference type="Proteomes" id="UP000250831"/>
    </source>
</evidence>
<dbReference type="PANTHER" id="PTHR33446:SF2">
    <property type="entry name" value="PROTEIN TONB"/>
    <property type="match status" value="1"/>
</dbReference>